<dbReference type="EMBL" id="AZHE01000002">
    <property type="protein sequence ID" value="KHO00434.1"/>
    <property type="molecule type" value="Genomic_DNA"/>
</dbReference>
<dbReference type="CDD" id="cd22191">
    <property type="entry name" value="DPBB_RlpA_EXP_N-like"/>
    <property type="match status" value="1"/>
</dbReference>
<dbReference type="STRING" id="1081103.A0A0B2X2E0"/>
<evidence type="ECO:0000256" key="1">
    <source>
        <dbReference type="ARBA" id="ARBA00022729"/>
    </source>
</evidence>
<dbReference type="RefSeq" id="XP_040681499.1">
    <property type="nucleotide sequence ID" value="XM_040820011.1"/>
</dbReference>
<dbReference type="AlphaFoldDB" id="A0A0B2X2E0"/>
<dbReference type="OrthoDB" id="406505at2759"/>
<dbReference type="Gene3D" id="2.40.40.10">
    <property type="entry name" value="RlpA-like domain"/>
    <property type="match status" value="1"/>
</dbReference>
<organism evidence="3 4">
    <name type="scientific">Metarhizium album (strain ARSEF 1941)</name>
    <dbReference type="NCBI Taxonomy" id="1081103"/>
    <lineage>
        <taxon>Eukaryota</taxon>
        <taxon>Fungi</taxon>
        <taxon>Dikarya</taxon>
        <taxon>Ascomycota</taxon>
        <taxon>Pezizomycotina</taxon>
        <taxon>Sordariomycetes</taxon>
        <taxon>Hypocreomycetidae</taxon>
        <taxon>Hypocreales</taxon>
        <taxon>Clavicipitaceae</taxon>
        <taxon>Metarhizium</taxon>
    </lineage>
</organism>
<keyword evidence="1 2" id="KW-0732">Signal</keyword>
<dbReference type="HOGENOM" id="CLU_047639_6_3_1"/>
<keyword evidence="4" id="KW-1185">Reference proteome</keyword>
<evidence type="ECO:0000256" key="2">
    <source>
        <dbReference type="SAM" id="SignalP"/>
    </source>
</evidence>
<sequence>MYLVTKAVSAVVALALAATAAPAAEGEHMNHLAARTTGDFTYYYTGLGACGWTNYDGEMVAAVGHGLYDRTRPCGRWIRIHYGGRSAEVKVVDRCEACNDDALDLSPTAFKQVVGDLGPGRVQGGWEFI</sequence>
<evidence type="ECO:0000313" key="3">
    <source>
        <dbReference type="EMBL" id="KHO00434.1"/>
    </source>
</evidence>
<dbReference type="InterPro" id="IPR036908">
    <property type="entry name" value="RlpA-like_sf"/>
</dbReference>
<name>A0A0B2X2E0_METAS</name>
<dbReference type="PANTHER" id="PTHR31836">
    <property type="match status" value="1"/>
</dbReference>
<keyword evidence="3" id="KW-0449">Lipoprotein</keyword>
<protein>
    <submittedName>
        <fullName evidence="3">Rare lipoprotein A (RlpA)-like protein</fullName>
    </submittedName>
</protein>
<feature type="chain" id="PRO_5002078842" evidence="2">
    <location>
        <begin position="27"/>
        <end position="129"/>
    </location>
</feature>
<reference evidence="3 4" key="1">
    <citation type="journal article" date="2014" name="Proc. Natl. Acad. Sci. U.S.A.">
        <title>Trajectory and genomic determinants of fungal-pathogen speciation and host adaptation.</title>
        <authorList>
            <person name="Hu X."/>
            <person name="Xiao G."/>
            <person name="Zheng P."/>
            <person name="Shang Y."/>
            <person name="Su Y."/>
            <person name="Zhang X."/>
            <person name="Liu X."/>
            <person name="Zhan S."/>
            <person name="St Leger R.J."/>
            <person name="Wang C."/>
        </authorList>
    </citation>
    <scope>NUCLEOTIDE SEQUENCE [LARGE SCALE GENOMIC DNA]</scope>
    <source>
        <strain evidence="3 4">ARSEF 1941</strain>
    </source>
</reference>
<dbReference type="InterPro" id="IPR051477">
    <property type="entry name" value="Expansin_CellWall"/>
</dbReference>
<dbReference type="Proteomes" id="UP000030816">
    <property type="component" value="Unassembled WGS sequence"/>
</dbReference>
<dbReference type="GeneID" id="63735667"/>
<gene>
    <name evidence="3" type="ORF">MAM_01212</name>
</gene>
<accession>A0A0B2X2E0</accession>
<evidence type="ECO:0000313" key="4">
    <source>
        <dbReference type="Proteomes" id="UP000030816"/>
    </source>
</evidence>
<proteinExistence type="predicted"/>
<dbReference type="PANTHER" id="PTHR31836:SF28">
    <property type="entry name" value="SRCR DOMAIN-CONTAINING PROTEIN-RELATED"/>
    <property type="match status" value="1"/>
</dbReference>
<dbReference type="SUPFAM" id="SSF50685">
    <property type="entry name" value="Barwin-like endoglucanases"/>
    <property type="match status" value="1"/>
</dbReference>
<comment type="caution">
    <text evidence="3">The sequence shown here is derived from an EMBL/GenBank/DDBJ whole genome shotgun (WGS) entry which is preliminary data.</text>
</comment>
<feature type="signal peptide" evidence="2">
    <location>
        <begin position="1"/>
        <end position="26"/>
    </location>
</feature>